<dbReference type="PROSITE" id="PS51015">
    <property type="entry name" value="YDG"/>
    <property type="match status" value="1"/>
</dbReference>
<feature type="domain" description="YDG" evidence="4">
    <location>
        <begin position="188"/>
        <end position="342"/>
    </location>
</feature>
<feature type="compositionally biased region" description="Acidic residues" evidence="3">
    <location>
        <begin position="393"/>
        <end position="409"/>
    </location>
</feature>
<keyword evidence="1 2" id="KW-0539">Nucleus</keyword>
<dbReference type="GO" id="GO:0061630">
    <property type="term" value="F:ubiquitin protein ligase activity"/>
    <property type="evidence" value="ECO:0007669"/>
    <property type="project" value="TreeGrafter"/>
</dbReference>
<feature type="compositionally biased region" description="Polar residues" evidence="3">
    <location>
        <begin position="150"/>
        <end position="167"/>
    </location>
</feature>
<name>A0A9P8L3G7_9PEZI</name>
<dbReference type="SMART" id="SM00466">
    <property type="entry name" value="SRA"/>
    <property type="match status" value="1"/>
</dbReference>
<dbReference type="PANTHER" id="PTHR14140">
    <property type="entry name" value="E3 UBIQUITIN-PROTEIN LIGASE UHRF-RELATED"/>
    <property type="match status" value="1"/>
</dbReference>
<dbReference type="SUPFAM" id="SSF88697">
    <property type="entry name" value="PUA domain-like"/>
    <property type="match status" value="1"/>
</dbReference>
<dbReference type="GO" id="GO:0016567">
    <property type="term" value="P:protein ubiquitination"/>
    <property type="evidence" value="ECO:0007669"/>
    <property type="project" value="TreeGrafter"/>
</dbReference>
<evidence type="ECO:0000256" key="2">
    <source>
        <dbReference type="PROSITE-ProRule" id="PRU00358"/>
    </source>
</evidence>
<feature type="region of interest" description="Disordered" evidence="3">
    <location>
        <begin position="139"/>
        <end position="179"/>
    </location>
</feature>
<evidence type="ECO:0000313" key="5">
    <source>
        <dbReference type="EMBL" id="KAH0541916.1"/>
    </source>
</evidence>
<organism evidence="5 6">
    <name type="scientific">Glutinoglossum americanum</name>
    <dbReference type="NCBI Taxonomy" id="1670608"/>
    <lineage>
        <taxon>Eukaryota</taxon>
        <taxon>Fungi</taxon>
        <taxon>Dikarya</taxon>
        <taxon>Ascomycota</taxon>
        <taxon>Pezizomycotina</taxon>
        <taxon>Geoglossomycetes</taxon>
        <taxon>Geoglossales</taxon>
        <taxon>Geoglossaceae</taxon>
        <taxon>Glutinoglossum</taxon>
    </lineage>
</organism>
<feature type="region of interest" description="Disordered" evidence="3">
    <location>
        <begin position="346"/>
        <end position="409"/>
    </location>
</feature>
<reference evidence="5" key="1">
    <citation type="submission" date="2021-03" db="EMBL/GenBank/DDBJ databases">
        <title>Comparative genomics and phylogenomic investigation of the class Geoglossomycetes provide insights into ecological specialization and systematics.</title>
        <authorList>
            <person name="Melie T."/>
            <person name="Pirro S."/>
            <person name="Miller A.N."/>
            <person name="Quandt A."/>
        </authorList>
    </citation>
    <scope>NUCLEOTIDE SEQUENCE</scope>
    <source>
        <strain evidence="5">GBOQ0MN5Z8</strain>
    </source>
</reference>
<dbReference type="PANTHER" id="PTHR14140:SF27">
    <property type="entry name" value="OS04G0289800 PROTEIN"/>
    <property type="match status" value="1"/>
</dbReference>
<dbReference type="InterPro" id="IPR036987">
    <property type="entry name" value="SRA-YDG_sf"/>
</dbReference>
<accession>A0A9P8L3G7</accession>
<dbReference type="EMBL" id="JAGHQL010000065">
    <property type="protein sequence ID" value="KAH0541916.1"/>
    <property type="molecule type" value="Genomic_DNA"/>
</dbReference>
<dbReference type="Gene3D" id="2.30.280.10">
    <property type="entry name" value="SRA-YDG"/>
    <property type="match status" value="1"/>
</dbReference>
<evidence type="ECO:0000256" key="1">
    <source>
        <dbReference type="ARBA" id="ARBA00023242"/>
    </source>
</evidence>
<protein>
    <recommendedName>
        <fullName evidence="4">YDG domain-containing protein</fullName>
    </recommendedName>
</protein>
<gene>
    <name evidence="5" type="ORF">FGG08_003636</name>
</gene>
<dbReference type="GO" id="GO:0044027">
    <property type="term" value="P:negative regulation of gene expression via chromosomal CpG island methylation"/>
    <property type="evidence" value="ECO:0007669"/>
    <property type="project" value="TreeGrafter"/>
</dbReference>
<feature type="region of interest" description="Disordered" evidence="3">
    <location>
        <begin position="30"/>
        <end position="121"/>
    </location>
</feature>
<evidence type="ECO:0000259" key="4">
    <source>
        <dbReference type="PROSITE" id="PS51015"/>
    </source>
</evidence>
<dbReference type="InterPro" id="IPR015947">
    <property type="entry name" value="PUA-like_sf"/>
</dbReference>
<dbReference type="AlphaFoldDB" id="A0A9P8L3G7"/>
<dbReference type="Pfam" id="PF02182">
    <property type="entry name" value="SAD_SRA"/>
    <property type="match status" value="1"/>
</dbReference>
<evidence type="ECO:0000256" key="3">
    <source>
        <dbReference type="SAM" id="MobiDB-lite"/>
    </source>
</evidence>
<comment type="subcellular location">
    <subcellularLocation>
        <location evidence="2">Nucleus</location>
    </subcellularLocation>
</comment>
<comment type="caution">
    <text evidence="5">The sequence shown here is derived from an EMBL/GenBank/DDBJ whole genome shotgun (WGS) entry which is preliminary data.</text>
</comment>
<keyword evidence="6" id="KW-1185">Reference proteome</keyword>
<dbReference type="GO" id="GO:0005634">
    <property type="term" value="C:nucleus"/>
    <property type="evidence" value="ECO:0007669"/>
    <property type="project" value="UniProtKB-SubCell"/>
</dbReference>
<dbReference type="Proteomes" id="UP000698800">
    <property type="component" value="Unassembled WGS sequence"/>
</dbReference>
<dbReference type="InterPro" id="IPR045134">
    <property type="entry name" value="UHRF1/2-like"/>
</dbReference>
<proteinExistence type="predicted"/>
<dbReference type="OrthoDB" id="2270193at2759"/>
<sequence>MAPSTEYELMRERNIANNRATLASLGLEFGNQLFSGPDKPAANSTKKRKRKPTTVDTASVNPRRSLRRKTRTSAGEDPNDEFEYQSLGDSDYDEEQDLVESTPKASRKNRAVNSTTTRRYREPVIKATGNYRVICIRHPDGTYEEDGKDTSTVPTPPQTETSDSPTPASKAKSTSKDQRDLAASKIFGHQPKVPIGRWYPGRRHFHDALVHRGLVNGIFGDEGEGAYGVSVSGGYEDDVDEGYKFVFTGEGGRHLTVDPKTGKAKNLRTAPQTRAQGMKKGNLALKKSCETGNPVRVIRGYKGKSVWAPREGYRYDGLYQVLKVWEDTGLSGYPVFRFAFVRLPDQPPIDTSAGPGSWTEEEVAELQAKEEAKRLLKNPPKAQKLKVNKKETESEDEGSGEEIENDGES</sequence>
<evidence type="ECO:0000313" key="6">
    <source>
        <dbReference type="Proteomes" id="UP000698800"/>
    </source>
</evidence>
<dbReference type="InterPro" id="IPR003105">
    <property type="entry name" value="SRA_YDG"/>
</dbReference>